<evidence type="ECO:0000313" key="1">
    <source>
        <dbReference type="EMBL" id="PON64116.1"/>
    </source>
</evidence>
<dbReference type="EMBL" id="JXTB01000098">
    <property type="protein sequence ID" value="PON64116.1"/>
    <property type="molecule type" value="Genomic_DNA"/>
</dbReference>
<dbReference type="Proteomes" id="UP000237105">
    <property type="component" value="Unassembled WGS sequence"/>
</dbReference>
<sequence>MTPVKEFVETSRTLRLESLPILSGKVPFNLLLDTSNSLKDGIFEISGNGPLSLFAPTFSCLRETGNLLISGKDPFSLFQPKFRISKESFLQPLRLSMISLKVELILLPNKTKSLRLQRLPIDFGTSPSNSLK</sequence>
<organism evidence="1 2">
    <name type="scientific">Parasponia andersonii</name>
    <name type="common">Sponia andersonii</name>
    <dbReference type="NCBI Taxonomy" id="3476"/>
    <lineage>
        <taxon>Eukaryota</taxon>
        <taxon>Viridiplantae</taxon>
        <taxon>Streptophyta</taxon>
        <taxon>Embryophyta</taxon>
        <taxon>Tracheophyta</taxon>
        <taxon>Spermatophyta</taxon>
        <taxon>Magnoliopsida</taxon>
        <taxon>eudicotyledons</taxon>
        <taxon>Gunneridae</taxon>
        <taxon>Pentapetalae</taxon>
        <taxon>rosids</taxon>
        <taxon>fabids</taxon>
        <taxon>Rosales</taxon>
        <taxon>Cannabaceae</taxon>
        <taxon>Parasponia</taxon>
    </lineage>
</organism>
<keyword evidence="2" id="KW-1185">Reference proteome</keyword>
<protein>
    <submittedName>
        <fullName evidence="1">Uncharacterized protein</fullName>
    </submittedName>
</protein>
<proteinExistence type="predicted"/>
<name>A0A2P5CT22_PARAD</name>
<reference evidence="2" key="1">
    <citation type="submission" date="2016-06" db="EMBL/GenBank/DDBJ databases">
        <title>Parallel loss of symbiosis genes in relatives of nitrogen-fixing non-legume Parasponia.</title>
        <authorList>
            <person name="Van Velzen R."/>
            <person name="Holmer R."/>
            <person name="Bu F."/>
            <person name="Rutten L."/>
            <person name="Van Zeijl A."/>
            <person name="Liu W."/>
            <person name="Santuari L."/>
            <person name="Cao Q."/>
            <person name="Sharma T."/>
            <person name="Shen D."/>
            <person name="Roswanjaya Y."/>
            <person name="Wardhani T."/>
            <person name="Kalhor M.S."/>
            <person name="Jansen J."/>
            <person name="Van den Hoogen J."/>
            <person name="Gungor B."/>
            <person name="Hartog M."/>
            <person name="Hontelez J."/>
            <person name="Verver J."/>
            <person name="Yang W.-C."/>
            <person name="Schijlen E."/>
            <person name="Repin R."/>
            <person name="Schilthuizen M."/>
            <person name="Schranz E."/>
            <person name="Heidstra R."/>
            <person name="Miyata K."/>
            <person name="Fedorova E."/>
            <person name="Kohlen W."/>
            <person name="Bisseling T."/>
            <person name="Smit S."/>
            <person name="Geurts R."/>
        </authorList>
    </citation>
    <scope>NUCLEOTIDE SEQUENCE [LARGE SCALE GENOMIC DNA]</scope>
    <source>
        <strain evidence="2">cv. WU1-14</strain>
    </source>
</reference>
<dbReference type="AlphaFoldDB" id="A0A2P5CT22"/>
<accession>A0A2P5CT22</accession>
<evidence type="ECO:0000313" key="2">
    <source>
        <dbReference type="Proteomes" id="UP000237105"/>
    </source>
</evidence>
<comment type="caution">
    <text evidence="1">The sequence shown here is derived from an EMBL/GenBank/DDBJ whole genome shotgun (WGS) entry which is preliminary data.</text>
</comment>
<gene>
    <name evidence="1" type="ORF">PanWU01x14_126380</name>
</gene>